<gene>
    <name evidence="2" type="ORF">LTRI10_LOCUS3932</name>
</gene>
<feature type="region of interest" description="Disordered" evidence="1">
    <location>
        <begin position="1"/>
        <end position="39"/>
    </location>
</feature>
<dbReference type="AlphaFoldDB" id="A0AAV2CI43"/>
<protein>
    <submittedName>
        <fullName evidence="2">Uncharacterized protein</fullName>
    </submittedName>
</protein>
<proteinExistence type="predicted"/>
<organism evidence="2 3">
    <name type="scientific">Linum trigynum</name>
    <dbReference type="NCBI Taxonomy" id="586398"/>
    <lineage>
        <taxon>Eukaryota</taxon>
        <taxon>Viridiplantae</taxon>
        <taxon>Streptophyta</taxon>
        <taxon>Embryophyta</taxon>
        <taxon>Tracheophyta</taxon>
        <taxon>Spermatophyta</taxon>
        <taxon>Magnoliopsida</taxon>
        <taxon>eudicotyledons</taxon>
        <taxon>Gunneridae</taxon>
        <taxon>Pentapetalae</taxon>
        <taxon>rosids</taxon>
        <taxon>fabids</taxon>
        <taxon>Malpighiales</taxon>
        <taxon>Linaceae</taxon>
        <taxon>Linum</taxon>
    </lineage>
</organism>
<name>A0AAV2CI43_9ROSI</name>
<sequence length="163" mass="19278">MDREWNIDEVVRKEEERDEEELRTQHREDFSEDRGEVEDEIGVQSMDKVEMHEASTSHPCYQSFQLNLDALFEKDPFAVSFRQTEATPSLVTLRGFNDGQSRLHYMVRVKEKNEERQRGLLGGEWRLTFHQVHGSSTTFEASKAQLHNFTKENLKFKEVLIWT</sequence>
<accession>A0AAV2CI43</accession>
<dbReference type="Proteomes" id="UP001497516">
    <property type="component" value="Chromosome 1"/>
</dbReference>
<reference evidence="2 3" key="1">
    <citation type="submission" date="2024-04" db="EMBL/GenBank/DDBJ databases">
        <authorList>
            <person name="Fracassetti M."/>
        </authorList>
    </citation>
    <scope>NUCLEOTIDE SEQUENCE [LARGE SCALE GENOMIC DNA]</scope>
</reference>
<evidence type="ECO:0000313" key="2">
    <source>
        <dbReference type="EMBL" id="CAL1356217.1"/>
    </source>
</evidence>
<evidence type="ECO:0000313" key="3">
    <source>
        <dbReference type="Proteomes" id="UP001497516"/>
    </source>
</evidence>
<feature type="compositionally biased region" description="Basic and acidic residues" evidence="1">
    <location>
        <begin position="1"/>
        <end position="34"/>
    </location>
</feature>
<dbReference type="EMBL" id="OZ034813">
    <property type="protein sequence ID" value="CAL1356217.1"/>
    <property type="molecule type" value="Genomic_DNA"/>
</dbReference>
<keyword evidence="3" id="KW-1185">Reference proteome</keyword>
<evidence type="ECO:0000256" key="1">
    <source>
        <dbReference type="SAM" id="MobiDB-lite"/>
    </source>
</evidence>